<dbReference type="GeneTree" id="ENSGT00940000160666"/>
<keyword evidence="2" id="KW-1015">Disulfide bond</keyword>
<evidence type="ECO:0000313" key="4">
    <source>
        <dbReference type="Ensembl" id="ENSORLP00000023297.2"/>
    </source>
</evidence>
<name>H2MWP2_ORYLA</name>
<evidence type="ECO:0000313" key="5">
    <source>
        <dbReference type="Proteomes" id="UP000001038"/>
    </source>
</evidence>
<dbReference type="InterPro" id="IPR001304">
    <property type="entry name" value="C-type_lectin-like"/>
</dbReference>
<sequence>MIDFVVVSGDLRPCVLDTQVKRGAELSTDHYLVVSWIRWQKKRRPERLGRPKRTVRVCWERLAEPSVRDVFNSHLRENFKHVQREVGDIESEWTMFSTSIVSAAARSCGRKVSGACRGSNPRTRWWIPEGRDAVKLKKESYQAWLACGTPEAANRYRQSKRAATRAVAEAKTRAREEFGEAMEKDYRLALKKSWQTIRRIGRGKQFSTGTMSVQVGGIHECPARWIGFGSSCYFFSLESKSWDEARKSCKANEADLVVINTVEEKTFLFEFRDKRVWIGLTDKVQEGTWIWVDGSPLTLQFWESGMPDSYRDEDCVEIRNTPGSWNDQSCEASLQWICEKKAPLYV</sequence>
<dbReference type="InterPro" id="IPR050111">
    <property type="entry name" value="C-type_lectin/snaclec_domain"/>
</dbReference>
<dbReference type="InterPro" id="IPR016186">
    <property type="entry name" value="C-type_lectin-like/link_sf"/>
</dbReference>
<reference evidence="4 5" key="1">
    <citation type="journal article" date="2007" name="Nature">
        <title>The medaka draft genome and insights into vertebrate genome evolution.</title>
        <authorList>
            <person name="Kasahara M."/>
            <person name="Naruse K."/>
            <person name="Sasaki S."/>
            <person name="Nakatani Y."/>
            <person name="Qu W."/>
            <person name="Ahsan B."/>
            <person name="Yamada T."/>
            <person name="Nagayasu Y."/>
            <person name="Doi K."/>
            <person name="Kasai Y."/>
            <person name="Jindo T."/>
            <person name="Kobayashi D."/>
            <person name="Shimada A."/>
            <person name="Toyoda A."/>
            <person name="Kuroki Y."/>
            <person name="Fujiyama A."/>
            <person name="Sasaki T."/>
            <person name="Shimizu A."/>
            <person name="Asakawa S."/>
            <person name="Shimizu N."/>
            <person name="Hashimoto S."/>
            <person name="Yang J."/>
            <person name="Lee Y."/>
            <person name="Matsushima K."/>
            <person name="Sugano S."/>
            <person name="Sakaizumi M."/>
            <person name="Narita T."/>
            <person name="Ohishi K."/>
            <person name="Haga S."/>
            <person name="Ohta F."/>
            <person name="Nomoto H."/>
            <person name="Nogata K."/>
            <person name="Morishita T."/>
            <person name="Endo T."/>
            <person name="Shin-I T."/>
            <person name="Takeda H."/>
            <person name="Morishita S."/>
            <person name="Kohara Y."/>
        </authorList>
    </citation>
    <scope>NUCLEOTIDE SEQUENCE [LARGE SCALE GENOMIC DNA]</scope>
    <source>
        <strain evidence="4 5">Hd-rR</strain>
    </source>
</reference>
<dbReference type="CDD" id="cd03590">
    <property type="entry name" value="CLECT_DC-SIGN_like"/>
    <property type="match status" value="1"/>
</dbReference>
<dbReference type="PROSITE" id="PS50041">
    <property type="entry name" value="C_TYPE_LECTIN_2"/>
    <property type="match status" value="1"/>
</dbReference>
<organism evidence="4 5">
    <name type="scientific">Oryzias latipes</name>
    <name type="common">Japanese rice fish</name>
    <name type="synonym">Japanese killifish</name>
    <dbReference type="NCBI Taxonomy" id="8090"/>
    <lineage>
        <taxon>Eukaryota</taxon>
        <taxon>Metazoa</taxon>
        <taxon>Chordata</taxon>
        <taxon>Craniata</taxon>
        <taxon>Vertebrata</taxon>
        <taxon>Euteleostomi</taxon>
        <taxon>Actinopterygii</taxon>
        <taxon>Neopterygii</taxon>
        <taxon>Teleostei</taxon>
        <taxon>Neoteleostei</taxon>
        <taxon>Acanthomorphata</taxon>
        <taxon>Ovalentaria</taxon>
        <taxon>Atherinomorphae</taxon>
        <taxon>Beloniformes</taxon>
        <taxon>Adrianichthyidae</taxon>
        <taxon>Oryziinae</taxon>
        <taxon>Oryzias</taxon>
    </lineage>
</organism>
<keyword evidence="5" id="KW-1185">Reference proteome</keyword>
<dbReference type="AlphaFoldDB" id="H2MWP2"/>
<dbReference type="InterPro" id="IPR033989">
    <property type="entry name" value="CD209-like_CTLD"/>
</dbReference>
<accession>H2MWP2</accession>
<keyword evidence="1" id="KW-0430">Lectin</keyword>
<feature type="domain" description="C-type lectin" evidence="3">
    <location>
        <begin position="228"/>
        <end position="339"/>
    </location>
</feature>
<dbReference type="PROSITE" id="PS00615">
    <property type="entry name" value="C_TYPE_LECTIN_1"/>
    <property type="match status" value="1"/>
</dbReference>
<dbReference type="GO" id="GO:0006955">
    <property type="term" value="P:immune response"/>
    <property type="evidence" value="ECO:0000318"/>
    <property type="project" value="GO_Central"/>
</dbReference>
<dbReference type="GO" id="GO:0030246">
    <property type="term" value="F:carbohydrate binding"/>
    <property type="evidence" value="ECO:0000318"/>
    <property type="project" value="GO_Central"/>
</dbReference>
<dbReference type="SMART" id="SM00034">
    <property type="entry name" value="CLECT"/>
    <property type="match status" value="1"/>
</dbReference>
<dbReference type="InterPro" id="IPR016187">
    <property type="entry name" value="CTDL_fold"/>
</dbReference>
<protein>
    <recommendedName>
        <fullName evidence="3">C-type lectin domain-containing protein</fullName>
    </recommendedName>
</protein>
<dbReference type="Ensembl" id="ENSORLT00000023298.2">
    <property type="protein sequence ID" value="ENSORLP00000023297.2"/>
    <property type="gene ID" value="ENSORLG00000018640.2"/>
</dbReference>
<dbReference type="GO" id="GO:0009897">
    <property type="term" value="C:external side of plasma membrane"/>
    <property type="evidence" value="ECO:0000318"/>
    <property type="project" value="GO_Central"/>
</dbReference>
<dbReference type="HOGENOM" id="CLU_084102_0_0_1"/>
<dbReference type="GO" id="GO:0038187">
    <property type="term" value="F:pattern recognition receptor activity"/>
    <property type="evidence" value="ECO:0000318"/>
    <property type="project" value="GO_Central"/>
</dbReference>
<reference evidence="4" key="3">
    <citation type="submission" date="2025-09" db="UniProtKB">
        <authorList>
            <consortium name="Ensembl"/>
        </authorList>
    </citation>
    <scope>IDENTIFICATION</scope>
    <source>
        <strain evidence="4">Hd-rR</strain>
    </source>
</reference>
<dbReference type="PANTHER" id="PTHR22803">
    <property type="entry name" value="MANNOSE, PHOSPHOLIPASE, LECTIN RECEPTOR RELATED"/>
    <property type="match status" value="1"/>
</dbReference>
<evidence type="ECO:0000259" key="3">
    <source>
        <dbReference type="PROSITE" id="PS50041"/>
    </source>
</evidence>
<dbReference type="Proteomes" id="UP000001038">
    <property type="component" value="Chromosome 21"/>
</dbReference>
<dbReference type="Pfam" id="PF00059">
    <property type="entry name" value="Lectin_C"/>
    <property type="match status" value="1"/>
</dbReference>
<reference evidence="4" key="2">
    <citation type="submission" date="2025-08" db="UniProtKB">
        <authorList>
            <consortium name="Ensembl"/>
        </authorList>
    </citation>
    <scope>IDENTIFICATION</scope>
    <source>
        <strain evidence="4">Hd-rR</strain>
    </source>
</reference>
<dbReference type="InterPro" id="IPR018378">
    <property type="entry name" value="C-type_lectin_CS"/>
</dbReference>
<evidence type="ECO:0000256" key="1">
    <source>
        <dbReference type="ARBA" id="ARBA00022734"/>
    </source>
</evidence>
<dbReference type="Bgee" id="ENSORLG00000018640">
    <property type="expression patterns" value="Expressed in heart"/>
</dbReference>
<dbReference type="SUPFAM" id="SSF56436">
    <property type="entry name" value="C-type lectin-like"/>
    <property type="match status" value="1"/>
</dbReference>
<evidence type="ECO:0000256" key="2">
    <source>
        <dbReference type="ARBA" id="ARBA00023157"/>
    </source>
</evidence>
<dbReference type="Gene3D" id="3.10.100.10">
    <property type="entry name" value="Mannose-Binding Protein A, subunit A"/>
    <property type="match status" value="1"/>
</dbReference>
<proteinExistence type="predicted"/>
<dbReference type="InParanoid" id="H2MWP2"/>